<gene>
    <name evidence="2" type="ORF">PR048_000807</name>
</gene>
<feature type="region of interest" description="Disordered" evidence="1">
    <location>
        <begin position="69"/>
        <end position="148"/>
    </location>
</feature>
<organism evidence="2 3">
    <name type="scientific">Dryococelus australis</name>
    <dbReference type="NCBI Taxonomy" id="614101"/>
    <lineage>
        <taxon>Eukaryota</taxon>
        <taxon>Metazoa</taxon>
        <taxon>Ecdysozoa</taxon>
        <taxon>Arthropoda</taxon>
        <taxon>Hexapoda</taxon>
        <taxon>Insecta</taxon>
        <taxon>Pterygota</taxon>
        <taxon>Neoptera</taxon>
        <taxon>Polyneoptera</taxon>
        <taxon>Phasmatodea</taxon>
        <taxon>Verophasmatodea</taxon>
        <taxon>Anareolatae</taxon>
        <taxon>Phasmatidae</taxon>
        <taxon>Eurycanthinae</taxon>
        <taxon>Dryococelus</taxon>
    </lineage>
</organism>
<accession>A0ABQ9IFL9</accession>
<feature type="region of interest" description="Disordered" evidence="1">
    <location>
        <begin position="1"/>
        <end position="20"/>
    </location>
</feature>
<keyword evidence="3" id="KW-1185">Reference proteome</keyword>
<dbReference type="EMBL" id="JARBHB010000001">
    <property type="protein sequence ID" value="KAJ8895474.1"/>
    <property type="molecule type" value="Genomic_DNA"/>
</dbReference>
<evidence type="ECO:0000313" key="3">
    <source>
        <dbReference type="Proteomes" id="UP001159363"/>
    </source>
</evidence>
<sequence>MPGRGGGARSVVEGSEPGNGVFLVRRRHEADSMSEGTDLQSSSGTTGEECGCLGARCSLFQINLQTAARSPDYQHQQQLQHRRPRHKCRDRPHGALASRGRPPAPSPPPRASGEMSSAGDRRHQSLAAAARASRHSHSHQHHRQDADEHRPLQLLLYPEYSGQASAAAAFFAREPGQQVARQGPTARLARAGGGPVIALVDHTCIPCVGELVPALHAVQHYDGNSARLARRSHEALGVRVIVALTAPSFLDLGRGVPTGSIPLLTRRVLQTFGWPMRVSEMSMEQRRSEGAGYTRENPPASGIVRRDSHMRKSGKRPGRGLNPVRLVESWPPRAEYSTRHFLSGNCDVKLGFLEMLPFLPPFSFSVCFTFVVSRLIHSLGWQTDLSVGVEQTNIQNRKGMAVPLMRRTCSLIGWREALVAGFLSDRLLPAADIACQPPLARVAAGKLFIGADSPTLFASHFLKRQDFRSWESCRTIPLVGEFSRVLPFPPPFHSGAAPNSPRFTLIGSQDLDVNNRPIRCRYWAAGRIPTAVAVAGIGSPDGPPLNRCVHCERQIDRLSLRRCSPLGVRPLTGMARAQIAGSLQPTKGVHLPGRAVIPRANNAPRPGSVTRAAIAAAAVVWVGRFCPGDRVCNQRLAPRKHNPSLRGMFGVLVKPVPVSLCRYLHSSRSTKISPQVSCCGKWSSPGTEHDQYVLYCCSGTRATNKRYICHRMRVPGTSSTHDWHHFGSLRAENLPPFVNVPPPPRLQPAIVGTL</sequence>
<name>A0ABQ9IFL9_9NEOP</name>
<dbReference type="Proteomes" id="UP001159363">
    <property type="component" value="Chromosome 1"/>
</dbReference>
<feature type="compositionally biased region" description="Basic residues" evidence="1">
    <location>
        <begin position="80"/>
        <end position="90"/>
    </location>
</feature>
<comment type="caution">
    <text evidence="2">The sequence shown here is derived from an EMBL/GenBank/DDBJ whole genome shotgun (WGS) entry which is preliminary data.</text>
</comment>
<evidence type="ECO:0000313" key="2">
    <source>
        <dbReference type="EMBL" id="KAJ8895474.1"/>
    </source>
</evidence>
<feature type="region of interest" description="Disordered" evidence="1">
    <location>
        <begin position="288"/>
        <end position="324"/>
    </location>
</feature>
<feature type="compositionally biased region" description="Basic residues" evidence="1">
    <location>
        <begin position="132"/>
        <end position="142"/>
    </location>
</feature>
<evidence type="ECO:0000256" key="1">
    <source>
        <dbReference type="SAM" id="MobiDB-lite"/>
    </source>
</evidence>
<proteinExistence type="predicted"/>
<feature type="compositionally biased region" description="Basic residues" evidence="1">
    <location>
        <begin position="308"/>
        <end position="318"/>
    </location>
</feature>
<reference evidence="2 3" key="1">
    <citation type="submission" date="2023-02" db="EMBL/GenBank/DDBJ databases">
        <title>LHISI_Scaffold_Assembly.</title>
        <authorList>
            <person name="Stuart O.P."/>
            <person name="Cleave R."/>
            <person name="Magrath M.J.L."/>
            <person name="Mikheyev A.S."/>
        </authorList>
    </citation>
    <scope>NUCLEOTIDE SEQUENCE [LARGE SCALE GENOMIC DNA]</scope>
    <source>
        <strain evidence="2">Daus_M_001</strain>
        <tissue evidence="2">Leg muscle</tissue>
    </source>
</reference>
<protein>
    <submittedName>
        <fullName evidence="2">Uncharacterized protein</fullName>
    </submittedName>
</protein>